<protein>
    <submittedName>
        <fullName evidence="2">Uncharacterized protein</fullName>
    </submittedName>
</protein>
<reference evidence="2 3" key="1">
    <citation type="submission" date="2024-02" db="EMBL/GenBank/DDBJ databases">
        <authorList>
            <person name="Vignale AGUSTIN F."/>
            <person name="Sosa J E."/>
            <person name="Modenutti C."/>
        </authorList>
    </citation>
    <scope>NUCLEOTIDE SEQUENCE [LARGE SCALE GENOMIC DNA]</scope>
</reference>
<keyword evidence="1" id="KW-0175">Coiled coil</keyword>
<accession>A0ABC8TQG9</accession>
<feature type="coiled-coil region" evidence="1">
    <location>
        <begin position="7"/>
        <end position="55"/>
    </location>
</feature>
<evidence type="ECO:0000313" key="3">
    <source>
        <dbReference type="Proteomes" id="UP001642360"/>
    </source>
</evidence>
<name>A0ABC8TQG9_9AQUA</name>
<comment type="caution">
    <text evidence="2">The sequence shown here is derived from an EMBL/GenBank/DDBJ whole genome shotgun (WGS) entry which is preliminary data.</text>
</comment>
<sequence>MDEQGYEAEAERRVNESKLKVSTIEAKLLEVEANCAALTTKVEGLVEEQANIENKENSICLQVFNCAIFKS</sequence>
<proteinExistence type="predicted"/>
<keyword evidence="3" id="KW-1185">Reference proteome</keyword>
<dbReference type="AlphaFoldDB" id="A0ABC8TQG9"/>
<dbReference type="Proteomes" id="UP001642360">
    <property type="component" value="Unassembled WGS sequence"/>
</dbReference>
<organism evidence="2 3">
    <name type="scientific">Ilex paraguariensis</name>
    <name type="common">yerba mate</name>
    <dbReference type="NCBI Taxonomy" id="185542"/>
    <lineage>
        <taxon>Eukaryota</taxon>
        <taxon>Viridiplantae</taxon>
        <taxon>Streptophyta</taxon>
        <taxon>Embryophyta</taxon>
        <taxon>Tracheophyta</taxon>
        <taxon>Spermatophyta</taxon>
        <taxon>Magnoliopsida</taxon>
        <taxon>eudicotyledons</taxon>
        <taxon>Gunneridae</taxon>
        <taxon>Pentapetalae</taxon>
        <taxon>asterids</taxon>
        <taxon>campanulids</taxon>
        <taxon>Aquifoliales</taxon>
        <taxon>Aquifoliaceae</taxon>
        <taxon>Ilex</taxon>
    </lineage>
</organism>
<evidence type="ECO:0000256" key="1">
    <source>
        <dbReference type="SAM" id="Coils"/>
    </source>
</evidence>
<evidence type="ECO:0000313" key="2">
    <source>
        <dbReference type="EMBL" id="CAK9171722.1"/>
    </source>
</evidence>
<dbReference type="EMBL" id="CAUOFW020005835">
    <property type="protein sequence ID" value="CAK9171722.1"/>
    <property type="molecule type" value="Genomic_DNA"/>
</dbReference>
<gene>
    <name evidence="2" type="ORF">ILEXP_LOCUS41320</name>
</gene>